<dbReference type="AlphaFoldDB" id="A0A0S2M3B0"/>
<dbReference type="RefSeq" id="WP_062292405.1">
    <property type="nucleotide sequence ID" value="NZ_CP013200.1"/>
</dbReference>
<reference evidence="1 2" key="2">
    <citation type="journal article" date="2016" name="J. Biotechnol.">
        <title>Complete genome sequence of Arthrobacter alpinus ERGS4:06, a yellow pigmented bacterium tolerant to cold and radiations isolated from Sikkim Himalaya.</title>
        <authorList>
            <person name="Kumar R."/>
            <person name="Singh D."/>
            <person name="Swarnkar M.K."/>
            <person name="Singh A.K."/>
            <person name="Kumar S."/>
        </authorList>
    </citation>
    <scope>NUCLEOTIDE SEQUENCE [LARGE SCALE GENOMIC DNA]</scope>
    <source>
        <strain evidence="1 2">ERGS4:06</strain>
    </source>
</reference>
<reference evidence="2" key="1">
    <citation type="submission" date="2015-11" db="EMBL/GenBank/DDBJ databases">
        <authorList>
            <person name="Kumar R."/>
            <person name="Singh D."/>
            <person name="Swarnkar M.K."/>
            <person name="Singh A.K."/>
            <person name="Kumar S."/>
        </authorList>
    </citation>
    <scope>NUCLEOTIDE SEQUENCE [LARGE SCALE GENOMIC DNA]</scope>
    <source>
        <strain evidence="2">ERGS4:06</strain>
    </source>
</reference>
<dbReference type="OrthoDB" id="2370461at2"/>
<organism evidence="1 2">
    <name type="scientific">Arthrobacter alpinus</name>
    <dbReference type="NCBI Taxonomy" id="656366"/>
    <lineage>
        <taxon>Bacteria</taxon>
        <taxon>Bacillati</taxon>
        <taxon>Actinomycetota</taxon>
        <taxon>Actinomycetes</taxon>
        <taxon>Micrococcales</taxon>
        <taxon>Micrococcaceae</taxon>
        <taxon>Arthrobacter</taxon>
    </lineage>
</organism>
<evidence type="ECO:0000313" key="2">
    <source>
        <dbReference type="Proteomes" id="UP000059574"/>
    </source>
</evidence>
<evidence type="ECO:0008006" key="3">
    <source>
        <dbReference type="Google" id="ProtNLM"/>
    </source>
</evidence>
<evidence type="ECO:0000313" key="1">
    <source>
        <dbReference type="EMBL" id="ALO68142.1"/>
    </source>
</evidence>
<accession>A0A0S2M3B0</accession>
<sequence>MGRRKSARREITKKEAGANWAASKKAKGEILDRLVAEVGRSGANARRQLGRAFKRRWSAHMAGRRPRPPTYDYDTVKVLQQVWVVAGQPCGKYLAAVMESTLASMKAHARAGSFGRAWVRYGPEVHTQLLAMSAAAIDRLLAPVKLSMYPEGKSTTRSRRNQYREAVPIMSRTPQSFLSRAHLRNSEPLNG</sequence>
<gene>
    <name evidence="1" type="ORF">AS189_18630</name>
</gene>
<name>A0A0S2M3B0_9MICC</name>
<proteinExistence type="predicted"/>
<protein>
    <recommendedName>
        <fullName evidence="3">Transposase</fullName>
    </recommendedName>
</protein>
<dbReference type="Proteomes" id="UP000059574">
    <property type="component" value="Chromosome"/>
</dbReference>
<dbReference type="EMBL" id="CP013200">
    <property type="protein sequence ID" value="ALO68142.1"/>
    <property type="molecule type" value="Genomic_DNA"/>
</dbReference>